<evidence type="ECO:0000313" key="2">
    <source>
        <dbReference type="EMBL" id="KIH55772.1"/>
    </source>
</evidence>
<dbReference type="AlphaFoldDB" id="A0A0C2D162"/>
<evidence type="ECO:0000256" key="1">
    <source>
        <dbReference type="SAM" id="MobiDB-lite"/>
    </source>
</evidence>
<feature type="region of interest" description="Disordered" evidence="1">
    <location>
        <begin position="146"/>
        <end position="170"/>
    </location>
</feature>
<proteinExistence type="predicted"/>
<dbReference type="EMBL" id="KN736778">
    <property type="protein sequence ID" value="KIH55772.1"/>
    <property type="molecule type" value="Genomic_DNA"/>
</dbReference>
<gene>
    <name evidence="2" type="ORF">ANCDUO_14065</name>
</gene>
<name>A0A0C2D162_9BILA</name>
<dbReference type="Gene3D" id="2.30.30.40">
    <property type="entry name" value="SH3 Domains"/>
    <property type="match status" value="1"/>
</dbReference>
<evidence type="ECO:0000313" key="3">
    <source>
        <dbReference type="Proteomes" id="UP000054047"/>
    </source>
</evidence>
<reference evidence="2 3" key="1">
    <citation type="submission" date="2013-12" db="EMBL/GenBank/DDBJ databases">
        <title>Draft genome of the parsitic nematode Ancylostoma duodenale.</title>
        <authorList>
            <person name="Mitreva M."/>
        </authorList>
    </citation>
    <scope>NUCLEOTIDE SEQUENCE [LARGE SCALE GENOMIC DNA]</scope>
    <source>
        <strain evidence="2 3">Zhejiang</strain>
    </source>
</reference>
<accession>A0A0C2D162</accession>
<organism evidence="2 3">
    <name type="scientific">Ancylostoma duodenale</name>
    <dbReference type="NCBI Taxonomy" id="51022"/>
    <lineage>
        <taxon>Eukaryota</taxon>
        <taxon>Metazoa</taxon>
        <taxon>Ecdysozoa</taxon>
        <taxon>Nematoda</taxon>
        <taxon>Chromadorea</taxon>
        <taxon>Rhabditida</taxon>
        <taxon>Rhabditina</taxon>
        <taxon>Rhabditomorpha</taxon>
        <taxon>Strongyloidea</taxon>
        <taxon>Ancylostomatidae</taxon>
        <taxon>Ancylostomatinae</taxon>
        <taxon>Ancylostoma</taxon>
    </lineage>
</organism>
<keyword evidence="3" id="KW-1185">Reference proteome</keyword>
<evidence type="ECO:0008006" key="4">
    <source>
        <dbReference type="Google" id="ProtNLM"/>
    </source>
</evidence>
<sequence>MIPVLLATFGIQFRSLSVKWLLAVKRESLLVCPHYANWCWCLQREQLRQKALKRYLSRLVVVATDFRGGYFASLRLGCRLFVCQPLSEEPRLTIRAGEEYVITRGQRGWLYGYKRDNEKLKGWFPRVCVQFTNKCPFQMEAEEVPTDAAATTVQESAPDAAGTAKEEEKS</sequence>
<protein>
    <recommendedName>
        <fullName evidence="4">SH3 domain-containing protein</fullName>
    </recommendedName>
</protein>
<dbReference type="SUPFAM" id="SSF50044">
    <property type="entry name" value="SH3-domain"/>
    <property type="match status" value="1"/>
</dbReference>
<dbReference type="Proteomes" id="UP000054047">
    <property type="component" value="Unassembled WGS sequence"/>
</dbReference>
<dbReference type="OrthoDB" id="331948at2759"/>
<dbReference type="InterPro" id="IPR036028">
    <property type="entry name" value="SH3-like_dom_sf"/>
</dbReference>